<evidence type="ECO:0000313" key="1">
    <source>
        <dbReference type="EMBL" id="SEN43994.1"/>
    </source>
</evidence>
<dbReference type="Pfam" id="PF21448">
    <property type="entry name" value="DNMK"/>
    <property type="match status" value="1"/>
</dbReference>
<name>A0A1H8GJR4_9PROT</name>
<evidence type="ECO:0008006" key="3">
    <source>
        <dbReference type="Google" id="ProtNLM"/>
    </source>
</evidence>
<accession>A0A1H8GJR4</accession>
<reference evidence="1 2" key="1">
    <citation type="submission" date="2016-10" db="EMBL/GenBank/DDBJ databases">
        <authorList>
            <person name="de Groot N.N."/>
        </authorList>
    </citation>
    <scope>NUCLEOTIDE SEQUENCE [LARGE SCALE GENOMIC DNA]</scope>
    <source>
        <strain evidence="1 2">Nm22</strain>
    </source>
</reference>
<dbReference type="AlphaFoldDB" id="A0A1H8GJR4"/>
<sequence>MKLIGLTGPAGCGKTTVADYLHDKHGFYHLSFAMPIKEALAAMLGVSIDRLENRQYKDTPLIGIGKSPRQLMQTLGTEWGREIVNPDLWGMLLQRKIDFNMQLAPQQSIVISDVRFENEARRIRSQGGEIWHITRPSNPHKVSKHKSENLIEPLPDETLIMNTASIDELKNAVDALLIEEETA</sequence>
<dbReference type="Proteomes" id="UP000199459">
    <property type="component" value="Unassembled WGS sequence"/>
</dbReference>
<gene>
    <name evidence="1" type="ORF">SAMN05216325_11852</name>
</gene>
<dbReference type="Gene3D" id="3.40.50.300">
    <property type="entry name" value="P-loop containing nucleotide triphosphate hydrolases"/>
    <property type="match status" value="2"/>
</dbReference>
<evidence type="ECO:0000313" key="2">
    <source>
        <dbReference type="Proteomes" id="UP000199459"/>
    </source>
</evidence>
<dbReference type="RefSeq" id="WP_090633383.1">
    <property type="nucleotide sequence ID" value="NZ_FOCP01000018.1"/>
</dbReference>
<dbReference type="OrthoDB" id="5401711at2"/>
<dbReference type="InterPro" id="IPR027417">
    <property type="entry name" value="P-loop_NTPase"/>
</dbReference>
<dbReference type="InterPro" id="IPR048444">
    <property type="entry name" value="DNMK"/>
</dbReference>
<proteinExistence type="predicted"/>
<organism evidence="1 2">
    <name type="scientific">Nitrosomonas marina</name>
    <dbReference type="NCBI Taxonomy" id="917"/>
    <lineage>
        <taxon>Bacteria</taxon>
        <taxon>Pseudomonadati</taxon>
        <taxon>Pseudomonadota</taxon>
        <taxon>Betaproteobacteria</taxon>
        <taxon>Nitrosomonadales</taxon>
        <taxon>Nitrosomonadaceae</taxon>
        <taxon>Nitrosomonas</taxon>
    </lineage>
</organism>
<protein>
    <recommendedName>
        <fullName evidence="3">Dephospho-CoA kinase</fullName>
    </recommendedName>
</protein>
<dbReference type="EMBL" id="FOCP01000018">
    <property type="protein sequence ID" value="SEN43994.1"/>
    <property type="molecule type" value="Genomic_DNA"/>
</dbReference>
<dbReference type="SUPFAM" id="SSF52540">
    <property type="entry name" value="P-loop containing nucleoside triphosphate hydrolases"/>
    <property type="match status" value="1"/>
</dbReference>